<dbReference type="NCBIfam" id="NF008909">
    <property type="entry name" value="PRK12273.1"/>
    <property type="match status" value="1"/>
</dbReference>
<dbReference type="GO" id="GO:0005737">
    <property type="term" value="C:cytoplasm"/>
    <property type="evidence" value="ECO:0007669"/>
    <property type="project" value="UniProtKB-SubCell"/>
</dbReference>
<evidence type="ECO:0000313" key="8">
    <source>
        <dbReference type="EMBL" id="QDQ72802.1"/>
    </source>
</evidence>
<dbReference type="Gene3D" id="1.20.200.10">
    <property type="entry name" value="Fumarase/aspartase (Central domain)"/>
    <property type="match status" value="1"/>
</dbReference>
<feature type="binding site" evidence="5">
    <location>
        <begin position="319"/>
        <end position="321"/>
    </location>
    <ligand>
        <name>substrate</name>
    </ligand>
</feature>
<dbReference type="Gene3D" id="1.10.275.10">
    <property type="entry name" value="Fumarase/aspartase (N-terminal domain)"/>
    <property type="match status" value="1"/>
</dbReference>
<feature type="domain" description="Fumarate lyase N-terminal" evidence="6">
    <location>
        <begin position="13"/>
        <end position="337"/>
    </location>
</feature>
<dbReference type="PANTHER" id="PTHR11444:SF22">
    <property type="entry name" value="FUMARATE HYDRATASE CLASS II"/>
    <property type="match status" value="1"/>
</dbReference>
<name>A0A516V2Q6_9GAMM</name>
<evidence type="ECO:0000259" key="7">
    <source>
        <dbReference type="Pfam" id="PF10415"/>
    </source>
</evidence>
<accession>A0A516V2Q6</accession>
<keyword evidence="2 5" id="KW-0963">Cytoplasm</keyword>
<comment type="pathway">
    <text evidence="5">Carbohydrate metabolism; tricarboxylic acid cycle; (S)-malate from fumarate: step 1/1.</text>
</comment>
<dbReference type="GO" id="GO:0006099">
    <property type="term" value="P:tricarboxylic acid cycle"/>
    <property type="evidence" value="ECO:0007669"/>
    <property type="project" value="UniProtKB-UniRule"/>
</dbReference>
<sequence length="467" mass="48785">MAKSFRIEHDSMGELRVPADALWGAQTQRAVQNFPVSGRPMPRGFIRALGLIKAAAAEVNAGFGLLSKAKSAAIRKAALEVANGDHDAHFPIDVFQTGSGTSSNMNANEVIATLATRAGKAKVHPNDDVNLGQSSNDVVPTAIRVSAELAVHEDLLPALKHLRKTIEGKAKSLRGVVKTGRTHLMDAMPLTFAQEFGAWAAQLASAEARIGDASKRMHRLPIGGTAIGTGINADPRFGKAMAKALSTLAGAKFESAADKFEGIASQDDSVELSGQLNALAVALMKMSNDLRWMNSGPLAGIGEIELPALQPGSSIMPGKVNPVIPEATCMVCAQVMGHNATIAIAGASGNFQLNVMLPLIAHDLLESIGLLANVMRLLADSAISGLKVRGDNVREALARNPILVTALNPIIGYEKAAAIAKRAYKENRPVLDIAVEDSGLSAAELRKLLDPVALTKGGIHEGGGSSG</sequence>
<dbReference type="CDD" id="cd01362">
    <property type="entry name" value="Fumarase_classII"/>
    <property type="match status" value="1"/>
</dbReference>
<dbReference type="UniPathway" id="UPA00223">
    <property type="reaction ID" value="UER01007"/>
</dbReference>
<feature type="binding site" evidence="5">
    <location>
        <position position="182"/>
    </location>
    <ligand>
        <name>substrate</name>
    </ligand>
</feature>
<dbReference type="GO" id="GO:0006106">
    <property type="term" value="P:fumarate metabolic process"/>
    <property type="evidence" value="ECO:0007669"/>
    <property type="project" value="InterPro"/>
</dbReference>
<dbReference type="InterPro" id="IPR020557">
    <property type="entry name" value="Fumarate_lyase_CS"/>
</dbReference>
<reference evidence="8 9" key="1">
    <citation type="submission" date="2019-07" db="EMBL/GenBank/DDBJ databases">
        <title>Lysobacter weifangensis sp. nov., isolated from bensulfuron-methyl contaminated farmland soil.</title>
        <authorList>
            <person name="Zhao H."/>
        </authorList>
    </citation>
    <scope>NUCLEOTIDE SEQUENCE [LARGE SCALE GENOMIC DNA]</scope>
    <source>
        <strain evidence="8 9">CC-Bw-6</strain>
    </source>
</reference>
<dbReference type="PRINTS" id="PR00145">
    <property type="entry name" value="ARGSUCLYASE"/>
</dbReference>
<dbReference type="Pfam" id="PF10415">
    <property type="entry name" value="FumaraseC_C"/>
    <property type="match status" value="1"/>
</dbReference>
<organism evidence="8 9">
    <name type="scientific">Pseudoluteimonas lycopersici</name>
    <dbReference type="NCBI Taxonomy" id="1324796"/>
    <lineage>
        <taxon>Bacteria</taxon>
        <taxon>Pseudomonadati</taxon>
        <taxon>Pseudomonadota</taxon>
        <taxon>Gammaproteobacteria</taxon>
        <taxon>Lysobacterales</taxon>
        <taxon>Lysobacteraceae</taxon>
        <taxon>Pseudoluteimonas</taxon>
    </lineage>
</organism>
<dbReference type="InterPro" id="IPR018951">
    <property type="entry name" value="Fumarase_C_C"/>
</dbReference>
<comment type="subcellular location">
    <subcellularLocation>
        <location evidence="5">Cytoplasm</location>
    </subcellularLocation>
</comment>
<feature type="domain" description="Fumarase C C-terminal" evidence="7">
    <location>
        <begin position="403"/>
        <end position="456"/>
    </location>
</feature>
<evidence type="ECO:0000256" key="1">
    <source>
        <dbReference type="ARBA" id="ARBA00009084"/>
    </source>
</evidence>
<feature type="binding site" evidence="5">
    <location>
        <position position="314"/>
    </location>
    <ligand>
        <name>substrate</name>
    </ligand>
</feature>
<dbReference type="Gene3D" id="1.10.40.30">
    <property type="entry name" value="Fumarase/aspartase (C-terminal domain)"/>
    <property type="match status" value="1"/>
</dbReference>
<keyword evidence="3 5" id="KW-0816">Tricarboxylic acid cycle</keyword>
<comment type="subunit">
    <text evidence="5">Homotetramer.</text>
</comment>
<gene>
    <name evidence="5" type="primary">fumC</name>
    <name evidence="8" type="ORF">FNZ56_02390</name>
</gene>
<feature type="active site" evidence="5">
    <location>
        <position position="313"/>
    </location>
</feature>
<dbReference type="PROSITE" id="PS00163">
    <property type="entry name" value="FUMARATE_LYASES"/>
    <property type="match status" value="1"/>
</dbReference>
<dbReference type="AlphaFoldDB" id="A0A516V2Q6"/>
<dbReference type="InterPro" id="IPR024083">
    <property type="entry name" value="Fumarase/histidase_N"/>
</dbReference>
<comment type="miscellaneous">
    <text evidence="5">There are 2 substrate-binding sites: the catalytic A site, and the non-catalytic B site that may play a role in the transfer of substrate or product between the active site and the solvent. Alternatively, the B site may bind allosteric effectors.</text>
</comment>
<dbReference type="SUPFAM" id="SSF48557">
    <property type="entry name" value="L-aspartase-like"/>
    <property type="match status" value="1"/>
</dbReference>
<dbReference type="PRINTS" id="PR00149">
    <property type="entry name" value="FUMRATELYASE"/>
</dbReference>
<feature type="active site" description="Proton donor/acceptor" evidence="5">
    <location>
        <position position="183"/>
    </location>
</feature>
<dbReference type="InterPro" id="IPR000362">
    <property type="entry name" value="Fumarate_lyase_fam"/>
</dbReference>
<dbReference type="RefSeq" id="WP_143878317.1">
    <property type="nucleotide sequence ID" value="NZ_BAABLZ010000002.1"/>
</dbReference>
<dbReference type="Pfam" id="PF00206">
    <property type="entry name" value="Lyase_1"/>
    <property type="match status" value="1"/>
</dbReference>
<dbReference type="Proteomes" id="UP000315891">
    <property type="component" value="Chromosome"/>
</dbReference>
<dbReference type="InterPro" id="IPR005677">
    <property type="entry name" value="Fum_hydII"/>
</dbReference>
<dbReference type="FunFam" id="1.20.200.10:FF:000001">
    <property type="entry name" value="Fumarate hydratase, mitochondrial"/>
    <property type="match status" value="1"/>
</dbReference>
<dbReference type="PANTHER" id="PTHR11444">
    <property type="entry name" value="ASPARTATEAMMONIA/ARGININOSUCCINATE/ADENYLOSUCCINATE LYASE"/>
    <property type="match status" value="1"/>
</dbReference>
<dbReference type="InterPro" id="IPR022761">
    <property type="entry name" value="Fumarate_lyase_N"/>
</dbReference>
<feature type="site" description="Important for catalytic activity" evidence="5">
    <location>
        <position position="326"/>
    </location>
</feature>
<comment type="catalytic activity">
    <reaction evidence="5">
        <text>(S)-malate = fumarate + H2O</text>
        <dbReference type="Rhea" id="RHEA:12460"/>
        <dbReference type="ChEBI" id="CHEBI:15377"/>
        <dbReference type="ChEBI" id="CHEBI:15589"/>
        <dbReference type="ChEBI" id="CHEBI:29806"/>
        <dbReference type="EC" id="4.2.1.2"/>
    </reaction>
</comment>
<keyword evidence="9" id="KW-1185">Reference proteome</keyword>
<dbReference type="FunFam" id="1.10.40.30:FF:000002">
    <property type="entry name" value="Fumarate hydratase class II"/>
    <property type="match status" value="1"/>
</dbReference>
<dbReference type="EC" id="4.2.1.2" evidence="5"/>
<evidence type="ECO:0000256" key="4">
    <source>
        <dbReference type="ARBA" id="ARBA00023239"/>
    </source>
</evidence>
<dbReference type="OrthoDB" id="9802809at2"/>
<dbReference type="HAMAP" id="MF_00743">
    <property type="entry name" value="FumaraseC"/>
    <property type="match status" value="1"/>
</dbReference>
<feature type="binding site" evidence="5">
    <location>
        <begin position="99"/>
        <end position="101"/>
    </location>
    <ligand>
        <name>substrate</name>
    </ligand>
</feature>
<dbReference type="EMBL" id="CP041742">
    <property type="protein sequence ID" value="QDQ72802.1"/>
    <property type="molecule type" value="Genomic_DNA"/>
</dbReference>
<dbReference type="GO" id="GO:0004333">
    <property type="term" value="F:fumarate hydratase activity"/>
    <property type="evidence" value="ECO:0007669"/>
    <property type="project" value="UniProtKB-UniRule"/>
</dbReference>
<comment type="similarity">
    <text evidence="1 5">Belongs to the class-II fumarase/aspartase family. Fumarase subfamily.</text>
</comment>
<dbReference type="FunFam" id="1.10.275.10:FF:000001">
    <property type="entry name" value="Fumarate hydratase, mitochondrial"/>
    <property type="match status" value="1"/>
</dbReference>
<evidence type="ECO:0000256" key="3">
    <source>
        <dbReference type="ARBA" id="ARBA00022532"/>
    </source>
</evidence>
<feature type="binding site" description="in site B" evidence="5">
    <location>
        <begin position="124"/>
        <end position="127"/>
    </location>
    <ligand>
        <name>substrate</name>
    </ligand>
</feature>
<evidence type="ECO:0000256" key="5">
    <source>
        <dbReference type="HAMAP-Rule" id="MF_00743"/>
    </source>
</evidence>
<feature type="binding site" evidence="5">
    <location>
        <begin position="134"/>
        <end position="136"/>
    </location>
    <ligand>
        <name>substrate</name>
    </ligand>
</feature>
<proteinExistence type="inferred from homology"/>
<evidence type="ECO:0000259" key="6">
    <source>
        <dbReference type="Pfam" id="PF00206"/>
    </source>
</evidence>
<evidence type="ECO:0000313" key="9">
    <source>
        <dbReference type="Proteomes" id="UP000315891"/>
    </source>
</evidence>
<protein>
    <recommendedName>
        <fullName evidence="5">Fumarate hydratase class II</fullName>
        <shortName evidence="5">Fumarase C</shortName>
        <ecNumber evidence="5">4.2.1.2</ecNumber>
    </recommendedName>
    <alternativeName>
        <fullName evidence="5">Aerobic fumarase</fullName>
    </alternativeName>
    <alternativeName>
        <fullName evidence="5">Iron-independent fumarase</fullName>
    </alternativeName>
</protein>
<keyword evidence="4 5" id="KW-0456">Lyase</keyword>
<comment type="function">
    <text evidence="5">Involved in the TCA cycle. Catalyzes the stereospecific interconversion of fumarate to L-malate.</text>
</comment>
<dbReference type="InterPro" id="IPR008948">
    <property type="entry name" value="L-Aspartase-like"/>
</dbReference>
<evidence type="ECO:0000256" key="2">
    <source>
        <dbReference type="ARBA" id="ARBA00022490"/>
    </source>
</evidence>